<protein>
    <submittedName>
        <fullName evidence="7">SsgA family sporulation/cell division regulator</fullName>
    </submittedName>
</protein>
<dbReference type="AlphaFoldDB" id="A0A2T8FAW1"/>
<evidence type="ECO:0000256" key="3">
    <source>
        <dbReference type="ARBA" id="ARBA00022618"/>
    </source>
</evidence>
<evidence type="ECO:0000256" key="5">
    <source>
        <dbReference type="ARBA" id="ARBA00023210"/>
    </source>
</evidence>
<dbReference type="Proteomes" id="UP000246018">
    <property type="component" value="Unassembled WGS sequence"/>
</dbReference>
<evidence type="ECO:0000313" key="8">
    <source>
        <dbReference type="Proteomes" id="UP000246018"/>
    </source>
</evidence>
<evidence type="ECO:0000256" key="4">
    <source>
        <dbReference type="ARBA" id="ARBA00022969"/>
    </source>
</evidence>
<dbReference type="InterPro" id="IPR038658">
    <property type="entry name" value="SsgB_sf"/>
</dbReference>
<evidence type="ECO:0000256" key="2">
    <source>
        <dbReference type="ARBA" id="ARBA00009323"/>
    </source>
</evidence>
<name>A0A2T8FAW1_9ACTN</name>
<dbReference type="RefSeq" id="WP_116572271.1">
    <property type="nucleotide sequence ID" value="NZ_QDGZ01000004.1"/>
</dbReference>
<comment type="similarity">
    <text evidence="2">Belongs to the SsgA family.</text>
</comment>
<dbReference type="EMBL" id="QDGZ01000004">
    <property type="protein sequence ID" value="PVG82840.1"/>
    <property type="molecule type" value="Genomic_DNA"/>
</dbReference>
<comment type="caution">
    <text evidence="7">The sequence shown here is derived from an EMBL/GenBank/DDBJ whole genome shotgun (WGS) entry which is preliminary data.</text>
</comment>
<dbReference type="Pfam" id="PF04686">
    <property type="entry name" value="SsgA"/>
    <property type="match status" value="1"/>
</dbReference>
<dbReference type="OrthoDB" id="3853096at2"/>
<dbReference type="InterPro" id="IPR006776">
    <property type="entry name" value="SsgB"/>
</dbReference>
<gene>
    <name evidence="7" type="ORF">DDE18_10810</name>
</gene>
<comment type="subcellular location">
    <subcellularLocation>
        <location evidence="1">Cell septum</location>
    </subcellularLocation>
</comment>
<keyword evidence="6" id="KW-0131">Cell cycle</keyword>
<organism evidence="7 8">
    <name type="scientific">Nocardioides gansuensis</name>
    <dbReference type="NCBI Taxonomy" id="2138300"/>
    <lineage>
        <taxon>Bacteria</taxon>
        <taxon>Bacillati</taxon>
        <taxon>Actinomycetota</taxon>
        <taxon>Actinomycetes</taxon>
        <taxon>Propionibacteriales</taxon>
        <taxon>Nocardioidaceae</taxon>
        <taxon>Nocardioides</taxon>
    </lineage>
</organism>
<evidence type="ECO:0000313" key="7">
    <source>
        <dbReference type="EMBL" id="PVG82840.1"/>
    </source>
</evidence>
<dbReference type="GO" id="GO:0030435">
    <property type="term" value="P:sporulation resulting in formation of a cellular spore"/>
    <property type="evidence" value="ECO:0007669"/>
    <property type="project" value="UniProtKB-KW"/>
</dbReference>
<dbReference type="GO" id="GO:0030428">
    <property type="term" value="C:cell septum"/>
    <property type="evidence" value="ECO:0007669"/>
    <property type="project" value="UniProtKB-SubCell"/>
</dbReference>
<keyword evidence="4" id="KW-0749">Sporulation</keyword>
<dbReference type="GO" id="GO:0000917">
    <property type="term" value="P:division septum assembly"/>
    <property type="evidence" value="ECO:0007669"/>
    <property type="project" value="UniProtKB-KW"/>
</dbReference>
<evidence type="ECO:0000256" key="1">
    <source>
        <dbReference type="ARBA" id="ARBA00004431"/>
    </source>
</evidence>
<keyword evidence="3 7" id="KW-0132">Cell division</keyword>
<proteinExistence type="inferred from homology"/>
<keyword evidence="5" id="KW-0717">Septation</keyword>
<sequence length="144" mass="15417">MNQPVNRRVAADVSMHVTVECFDVRGRAHQIDTVLGYHRRDAYAVTMTFLVGQGELTWTFARDLLARGVNNPTGDGDVLVAPGLGPSGRAVVHIDLRSPDGEILLEAPSAAITEFLLRTCALVPPGTESGELDLDGLVRQLVAG</sequence>
<accession>A0A2T8FAW1</accession>
<reference evidence="7 8" key="1">
    <citation type="submission" date="2018-04" db="EMBL/GenBank/DDBJ databases">
        <title>Genome of Nocardioides gansuensis WSJ-1.</title>
        <authorList>
            <person name="Wu S."/>
            <person name="Wang G."/>
        </authorList>
    </citation>
    <scope>NUCLEOTIDE SEQUENCE [LARGE SCALE GENOMIC DNA]</scope>
    <source>
        <strain evidence="7 8">WSJ-1</strain>
    </source>
</reference>
<evidence type="ECO:0000256" key="6">
    <source>
        <dbReference type="ARBA" id="ARBA00023306"/>
    </source>
</evidence>
<dbReference type="Gene3D" id="2.30.31.20">
    <property type="entry name" value="Sporulation-specific cell division protein SsgB"/>
    <property type="match status" value="1"/>
</dbReference>
<keyword evidence="8" id="KW-1185">Reference proteome</keyword>